<gene>
    <name evidence="1" type="ORF">Sangu_1729700</name>
</gene>
<dbReference type="AlphaFoldDB" id="A0AAW2M811"/>
<dbReference type="EMBL" id="JACGWK010000011">
    <property type="protein sequence ID" value="KAL0326517.1"/>
    <property type="molecule type" value="Genomic_DNA"/>
</dbReference>
<comment type="caution">
    <text evidence="1">The sequence shown here is derived from an EMBL/GenBank/DDBJ whole genome shotgun (WGS) entry which is preliminary data.</text>
</comment>
<accession>A0AAW2M811</accession>
<organism evidence="1">
    <name type="scientific">Sesamum angustifolium</name>
    <dbReference type="NCBI Taxonomy" id="2727405"/>
    <lineage>
        <taxon>Eukaryota</taxon>
        <taxon>Viridiplantae</taxon>
        <taxon>Streptophyta</taxon>
        <taxon>Embryophyta</taxon>
        <taxon>Tracheophyta</taxon>
        <taxon>Spermatophyta</taxon>
        <taxon>Magnoliopsida</taxon>
        <taxon>eudicotyledons</taxon>
        <taxon>Gunneridae</taxon>
        <taxon>Pentapetalae</taxon>
        <taxon>asterids</taxon>
        <taxon>lamiids</taxon>
        <taxon>Lamiales</taxon>
        <taxon>Pedaliaceae</taxon>
        <taxon>Sesamum</taxon>
    </lineage>
</organism>
<evidence type="ECO:0000313" key="1">
    <source>
        <dbReference type="EMBL" id="KAL0326517.1"/>
    </source>
</evidence>
<sequence>MDGGLDEGAKDPPAWDILGVTLDRLSSIHSTIAGMVGGVGRAYLNAFKASEAFGLSS</sequence>
<reference evidence="1" key="1">
    <citation type="submission" date="2020-06" db="EMBL/GenBank/DDBJ databases">
        <authorList>
            <person name="Li T."/>
            <person name="Hu X."/>
            <person name="Zhang T."/>
            <person name="Song X."/>
            <person name="Zhang H."/>
            <person name="Dai N."/>
            <person name="Sheng W."/>
            <person name="Hou X."/>
            <person name="Wei L."/>
        </authorList>
    </citation>
    <scope>NUCLEOTIDE SEQUENCE</scope>
    <source>
        <strain evidence="1">G01</strain>
        <tissue evidence="1">Leaf</tissue>
    </source>
</reference>
<reference evidence="1" key="2">
    <citation type="journal article" date="2024" name="Plant">
        <title>Genomic evolution and insights into agronomic trait innovations of Sesamum species.</title>
        <authorList>
            <person name="Miao H."/>
            <person name="Wang L."/>
            <person name="Qu L."/>
            <person name="Liu H."/>
            <person name="Sun Y."/>
            <person name="Le M."/>
            <person name="Wang Q."/>
            <person name="Wei S."/>
            <person name="Zheng Y."/>
            <person name="Lin W."/>
            <person name="Duan Y."/>
            <person name="Cao H."/>
            <person name="Xiong S."/>
            <person name="Wang X."/>
            <person name="Wei L."/>
            <person name="Li C."/>
            <person name="Ma Q."/>
            <person name="Ju M."/>
            <person name="Zhao R."/>
            <person name="Li G."/>
            <person name="Mu C."/>
            <person name="Tian Q."/>
            <person name="Mei H."/>
            <person name="Zhang T."/>
            <person name="Gao T."/>
            <person name="Zhang H."/>
        </authorList>
    </citation>
    <scope>NUCLEOTIDE SEQUENCE</scope>
    <source>
        <strain evidence="1">G01</strain>
    </source>
</reference>
<name>A0AAW2M811_9LAMI</name>
<protein>
    <submittedName>
        <fullName evidence="1">Uncharacterized protein</fullName>
    </submittedName>
</protein>
<proteinExistence type="predicted"/>